<dbReference type="InterPro" id="IPR002888">
    <property type="entry name" value="2Fe-2S-bd"/>
</dbReference>
<sequence length="974" mass="106402">MKLRKMWLNVNGANRMFICNPEKDSLSTVLRRMGLTGTKVGCGTGVCGSCSIVLDGKLIRSCTKKMKTVKEYSKVITIEGIGTPNNLHPIQVAFMNCGAVQCGFCTPGFIVSSYALLLENNNPTREEVRDWFQKHRNVCRCTGYVQIVNAVMDAAKVLRGEASIEDITVPMPKDNEYYGKPLVRPTSLSKVCGVADYGDDQELKMPEESLHVAIVQPKVAHHAKILKIDTSAAEKMPGVVKIITSKELLEAGGTNIMAEAQFHERTTVMVPSRKILCDEKIYRYGDVVALAVAKTKEQARAAAAEVKVEIEKLPEYLNYLDAVMPDSIRVHEDTPNIFSMQPVLKGVGLEEALNVNDVIDNSAYSTSGSFYSSRQPHLSIEGTTVQAYFDEEDNLAIQCKSQGVYSTIGRIGNSVGVPKDKIRIIMNPTGASFGWSTNAGDVCLAAAAAVVTKMPVALSLTYEEHQHFSGKRCPCHSNGRVACDENGKITAAEFEFGMDHGAYSWGGDDIMTKPARFAFFPYNIPNVAGLVRIANTNHNFGTAYRSYGSPQAYTLSEALMDMLAEKAGIDPFEFRYRNIAREGETNINSYPFRQYPMEEMMNIMKPIYEKAVEEAKKYDTPEKRRGVGLSWGGFNVTEGGTDSASVAIELNSDNTFTKYDTYQELGQGGDIGSLMLTLEALKPLKVTPEQIKLVQNDTKLCPDSGMSGASRTHYMSGKATIIAAEKLMNAMRKEDGTYRTYDEMVAEGIETKHFGKYQNTSVEGLCRLDPNTGIGDPTPAFTYCLNLAEVEVDTATGKTTVIRFTCVDDVGKVGNIAAVNGQAYGGISHSIGFALSENYDDVVKHSNMLGAGVPYIKDVPDVINVIHYERPDEIGPFGSSGASEAFQSAGHVAVLNAISNACGVRIYEMPATKEKVKAGLDIIAAGGKVEPPKKYFLGSDLYDELENIKANPVKFGGDDFFIPLGNDANAERFF</sequence>
<dbReference type="InterPro" id="IPR036010">
    <property type="entry name" value="2Fe-2S_ferredoxin-like_sf"/>
</dbReference>
<dbReference type="Pfam" id="PF20256">
    <property type="entry name" value="MoCoBD_2"/>
    <property type="match status" value="1"/>
</dbReference>
<evidence type="ECO:0000256" key="5">
    <source>
        <dbReference type="ARBA" id="ARBA00023004"/>
    </source>
</evidence>
<dbReference type="Pfam" id="PF00111">
    <property type="entry name" value="Fer2"/>
    <property type="match status" value="1"/>
</dbReference>
<keyword evidence="2" id="KW-0500">Molybdenum</keyword>
<dbReference type="Pfam" id="PF02738">
    <property type="entry name" value="MoCoBD_1"/>
    <property type="match status" value="1"/>
</dbReference>
<dbReference type="Pfam" id="PF01315">
    <property type="entry name" value="Ald_Xan_dh_C"/>
    <property type="match status" value="1"/>
</dbReference>
<evidence type="ECO:0000256" key="2">
    <source>
        <dbReference type="ARBA" id="ARBA00022505"/>
    </source>
</evidence>
<dbReference type="PROSITE" id="PS51085">
    <property type="entry name" value="2FE2S_FER_2"/>
    <property type="match status" value="1"/>
</dbReference>
<dbReference type="Gene3D" id="1.10.150.120">
    <property type="entry name" value="[2Fe-2S]-binding domain"/>
    <property type="match status" value="1"/>
</dbReference>
<evidence type="ECO:0000313" key="8">
    <source>
        <dbReference type="Proteomes" id="UP000611629"/>
    </source>
</evidence>
<dbReference type="InterPro" id="IPR036856">
    <property type="entry name" value="Ald_Oxase/Xan_DH_a/b_sf"/>
</dbReference>
<dbReference type="PROSITE" id="PS00197">
    <property type="entry name" value="2FE2S_FER_1"/>
    <property type="match status" value="1"/>
</dbReference>
<feature type="domain" description="2Fe-2S ferredoxin-type" evidence="6">
    <location>
        <begin position="4"/>
        <end position="81"/>
    </location>
</feature>
<dbReference type="InterPro" id="IPR037165">
    <property type="entry name" value="AldOxase/xan_DH_Mopterin-bd_sf"/>
</dbReference>
<dbReference type="GO" id="GO:0016491">
    <property type="term" value="F:oxidoreductase activity"/>
    <property type="evidence" value="ECO:0007669"/>
    <property type="project" value="UniProtKB-KW"/>
</dbReference>
<dbReference type="InterPro" id="IPR008274">
    <property type="entry name" value="AldOxase/xan_DH_MoCoBD1"/>
</dbReference>
<evidence type="ECO:0000313" key="7">
    <source>
        <dbReference type="EMBL" id="NYB72694.1"/>
    </source>
</evidence>
<dbReference type="SMART" id="SM01008">
    <property type="entry name" value="Ald_Xan_dh_C"/>
    <property type="match status" value="1"/>
</dbReference>
<dbReference type="InterPro" id="IPR036884">
    <property type="entry name" value="2Fe-2S-bd_dom_sf"/>
</dbReference>
<dbReference type="AlphaFoldDB" id="A0A974BGG8"/>
<dbReference type="PANTHER" id="PTHR11908:SF132">
    <property type="entry name" value="ALDEHYDE OXIDASE 1-RELATED"/>
    <property type="match status" value="1"/>
</dbReference>
<dbReference type="Gene3D" id="3.90.1170.50">
    <property type="entry name" value="Aldehyde oxidase/xanthine dehydrogenase, a/b hammerhead"/>
    <property type="match status" value="1"/>
</dbReference>
<dbReference type="EMBL" id="JACBNQ010000001">
    <property type="protein sequence ID" value="NYB72694.1"/>
    <property type="molecule type" value="Genomic_DNA"/>
</dbReference>
<dbReference type="InterPro" id="IPR016208">
    <property type="entry name" value="Ald_Oxase/xanthine_DH-like"/>
</dbReference>
<dbReference type="Pfam" id="PF01799">
    <property type="entry name" value="Fer2_2"/>
    <property type="match status" value="1"/>
</dbReference>
<dbReference type="InterPro" id="IPR001041">
    <property type="entry name" value="2Fe-2S_ferredoxin-type"/>
</dbReference>
<dbReference type="PIRSF" id="PIRSF000127">
    <property type="entry name" value="Xanthine_DH"/>
    <property type="match status" value="1"/>
</dbReference>
<dbReference type="GO" id="GO:0005506">
    <property type="term" value="F:iron ion binding"/>
    <property type="evidence" value="ECO:0007669"/>
    <property type="project" value="InterPro"/>
</dbReference>
<dbReference type="SUPFAM" id="SSF56003">
    <property type="entry name" value="Molybdenum cofactor-binding domain"/>
    <property type="match status" value="1"/>
</dbReference>
<dbReference type="InterPro" id="IPR006058">
    <property type="entry name" value="2Fe2S_fd_BS"/>
</dbReference>
<dbReference type="Proteomes" id="UP000611629">
    <property type="component" value="Unassembled WGS sequence"/>
</dbReference>
<dbReference type="InterPro" id="IPR012675">
    <property type="entry name" value="Beta-grasp_dom_sf"/>
</dbReference>
<dbReference type="CDD" id="cd00207">
    <property type="entry name" value="fer2"/>
    <property type="match status" value="1"/>
</dbReference>
<organism evidence="7 8">
    <name type="scientific">Sedimentibacter hydroxybenzoicus DSM 7310</name>
    <dbReference type="NCBI Taxonomy" id="1123245"/>
    <lineage>
        <taxon>Bacteria</taxon>
        <taxon>Bacillati</taxon>
        <taxon>Bacillota</taxon>
        <taxon>Tissierellia</taxon>
        <taxon>Sedimentibacter</taxon>
    </lineage>
</organism>
<protein>
    <submittedName>
        <fullName evidence="7">Molybdopterin-dependent oxidoreductase</fullName>
    </submittedName>
</protein>
<dbReference type="Gene3D" id="3.30.365.10">
    <property type="entry name" value="Aldehyde oxidase/xanthine dehydrogenase, molybdopterin binding domain"/>
    <property type="match status" value="4"/>
</dbReference>
<keyword evidence="5" id="KW-0408">Iron</keyword>
<proteinExistence type="inferred from homology"/>
<accession>A0A974BGG8</accession>
<name>A0A974BGG8_SEDHY</name>
<reference evidence="7" key="1">
    <citation type="submission" date="2020-07" db="EMBL/GenBank/DDBJ databases">
        <title>Genomic analysis of a strain of Sedimentibacter Hydroxybenzoicus DSM7310.</title>
        <authorList>
            <person name="Ma S."/>
        </authorList>
    </citation>
    <scope>NUCLEOTIDE SEQUENCE</scope>
    <source>
        <strain evidence="7">DSM 7310</strain>
    </source>
</reference>
<dbReference type="InterPro" id="IPR054705">
    <property type="entry name" value="Mop"/>
</dbReference>
<dbReference type="SUPFAM" id="SSF47741">
    <property type="entry name" value="CO dehydrogenase ISP C-domain like"/>
    <property type="match status" value="1"/>
</dbReference>
<dbReference type="InterPro" id="IPR046867">
    <property type="entry name" value="AldOxase/xan_DH_MoCoBD2"/>
</dbReference>
<dbReference type="Gene3D" id="3.10.20.30">
    <property type="match status" value="1"/>
</dbReference>
<keyword evidence="3" id="KW-0479">Metal-binding</keyword>
<dbReference type="NCBIfam" id="NF045668">
    <property type="entry name" value="pterin_aldehy"/>
    <property type="match status" value="1"/>
</dbReference>
<keyword evidence="8" id="KW-1185">Reference proteome</keyword>
<evidence type="ECO:0000259" key="6">
    <source>
        <dbReference type="PROSITE" id="PS51085"/>
    </source>
</evidence>
<dbReference type="SUPFAM" id="SSF54292">
    <property type="entry name" value="2Fe-2S ferredoxin-like"/>
    <property type="match status" value="1"/>
</dbReference>
<dbReference type="PANTHER" id="PTHR11908">
    <property type="entry name" value="XANTHINE DEHYDROGENASE"/>
    <property type="match status" value="1"/>
</dbReference>
<evidence type="ECO:0000256" key="4">
    <source>
        <dbReference type="ARBA" id="ARBA00023002"/>
    </source>
</evidence>
<evidence type="ECO:0000256" key="1">
    <source>
        <dbReference type="ARBA" id="ARBA00006849"/>
    </source>
</evidence>
<dbReference type="RefSeq" id="WP_179236375.1">
    <property type="nucleotide sequence ID" value="NZ_JACBNQ010000001.1"/>
</dbReference>
<dbReference type="InterPro" id="IPR000674">
    <property type="entry name" value="Ald_Oxase/Xan_DH_a/b"/>
</dbReference>
<dbReference type="SUPFAM" id="SSF54665">
    <property type="entry name" value="CO dehydrogenase molybdoprotein N-domain-like"/>
    <property type="match status" value="1"/>
</dbReference>
<comment type="similarity">
    <text evidence="1">Belongs to the xanthine dehydrogenase family.</text>
</comment>
<evidence type="ECO:0000256" key="3">
    <source>
        <dbReference type="ARBA" id="ARBA00022723"/>
    </source>
</evidence>
<keyword evidence="4" id="KW-0560">Oxidoreductase</keyword>
<gene>
    <name evidence="7" type="ORF">HZF24_00915</name>
</gene>
<comment type="caution">
    <text evidence="7">The sequence shown here is derived from an EMBL/GenBank/DDBJ whole genome shotgun (WGS) entry which is preliminary data.</text>
</comment>
<dbReference type="GO" id="GO:0051537">
    <property type="term" value="F:2 iron, 2 sulfur cluster binding"/>
    <property type="evidence" value="ECO:0007669"/>
    <property type="project" value="InterPro"/>
</dbReference>